<evidence type="ECO:0000313" key="3">
    <source>
        <dbReference type="Proteomes" id="UP001180616"/>
    </source>
</evidence>
<keyword evidence="1" id="KW-1133">Transmembrane helix</keyword>
<accession>A0ABY9R821</accession>
<keyword evidence="1" id="KW-0812">Transmembrane</keyword>
<evidence type="ECO:0000256" key="1">
    <source>
        <dbReference type="SAM" id="Phobius"/>
    </source>
</evidence>
<organism evidence="2 3">
    <name type="scientific">Nitratidesulfovibrio liaohensis</name>
    <dbReference type="NCBI Taxonomy" id="2604158"/>
    <lineage>
        <taxon>Bacteria</taxon>
        <taxon>Pseudomonadati</taxon>
        <taxon>Thermodesulfobacteriota</taxon>
        <taxon>Desulfovibrionia</taxon>
        <taxon>Desulfovibrionales</taxon>
        <taxon>Desulfovibrionaceae</taxon>
        <taxon>Nitratidesulfovibrio</taxon>
    </lineage>
</organism>
<reference evidence="2" key="1">
    <citation type="submission" date="2023-09" db="EMBL/GenBank/DDBJ databases">
        <authorList>
            <consortium name="CW5 consortium"/>
            <person name="Lu C.-W."/>
        </authorList>
    </citation>
    <scope>NUCLEOTIDE SEQUENCE</scope>
    <source>
        <strain evidence="2">KPS</strain>
    </source>
</reference>
<protein>
    <recommendedName>
        <fullName evidence="4">ABC3 transporter permease protein domain-containing protein</fullName>
    </recommendedName>
</protein>
<feature type="transmembrane region" description="Helical" evidence="1">
    <location>
        <begin position="6"/>
        <end position="27"/>
    </location>
</feature>
<feature type="transmembrane region" description="Helical" evidence="1">
    <location>
        <begin position="39"/>
        <end position="60"/>
    </location>
</feature>
<gene>
    <name evidence="2" type="ORF">KPS_001921</name>
</gene>
<evidence type="ECO:0008006" key="4">
    <source>
        <dbReference type="Google" id="ProtNLM"/>
    </source>
</evidence>
<name>A0ABY9R821_9BACT</name>
<keyword evidence="3" id="KW-1185">Reference proteome</keyword>
<dbReference type="Proteomes" id="UP001180616">
    <property type="component" value="Chromosome"/>
</dbReference>
<dbReference type="EMBL" id="CP133659">
    <property type="protein sequence ID" value="WMW67287.1"/>
    <property type="molecule type" value="Genomic_DNA"/>
</dbReference>
<evidence type="ECO:0000313" key="2">
    <source>
        <dbReference type="EMBL" id="WMW67287.1"/>
    </source>
</evidence>
<proteinExistence type="predicted"/>
<sequence length="74" mass="7491">MILSQALLVAGTGFGIGVGMAMIMGNLPGDPMGMRLSPLILAVGGGAVLSITLVSAALSIRQVLRLEPAVVFKQ</sequence>
<keyword evidence="1" id="KW-0472">Membrane</keyword>